<dbReference type="PANTHER" id="PTHR43267">
    <property type="entry name" value="TRNA THREONYLCARBAMOYLADENOSINE DEHYDRATASE"/>
    <property type="match status" value="1"/>
</dbReference>
<reference evidence="3" key="1">
    <citation type="journal article" date="2014" name="Int. J. Syst. Evol. Microbiol.">
        <title>Complete genome sequence of Corynebacterium casei LMG S-19264T (=DSM 44701T), isolated from a smear-ripened cheese.</title>
        <authorList>
            <consortium name="US DOE Joint Genome Institute (JGI-PGF)"/>
            <person name="Walter F."/>
            <person name="Albersmeier A."/>
            <person name="Kalinowski J."/>
            <person name="Ruckert C."/>
        </authorList>
    </citation>
    <scope>NUCLEOTIDE SEQUENCE</scope>
    <source>
        <strain evidence="3">CCM 7905</strain>
    </source>
</reference>
<dbReference type="InterPro" id="IPR045886">
    <property type="entry name" value="ThiF/MoeB/HesA"/>
</dbReference>
<evidence type="ECO:0000313" key="3">
    <source>
        <dbReference type="EMBL" id="GGG21600.1"/>
    </source>
</evidence>
<dbReference type="InterPro" id="IPR035985">
    <property type="entry name" value="Ubiquitin-activating_enz"/>
</dbReference>
<dbReference type="GO" id="GO:0008641">
    <property type="term" value="F:ubiquitin-like modifier activating enzyme activity"/>
    <property type="evidence" value="ECO:0007669"/>
    <property type="project" value="InterPro"/>
</dbReference>
<dbReference type="SUPFAM" id="SSF69572">
    <property type="entry name" value="Activating enzymes of the ubiquitin-like proteins"/>
    <property type="match status" value="1"/>
</dbReference>
<dbReference type="AlphaFoldDB" id="A0A917LGL1"/>
<keyword evidence="4" id="KW-1185">Reference proteome</keyword>
<dbReference type="Gene3D" id="3.40.109.10">
    <property type="entry name" value="NADH Oxidase"/>
    <property type="match status" value="1"/>
</dbReference>
<feature type="region of interest" description="Disordered" evidence="1">
    <location>
        <begin position="338"/>
        <end position="379"/>
    </location>
</feature>
<dbReference type="GO" id="GO:0061504">
    <property type="term" value="P:cyclic threonylcarbamoyladenosine biosynthetic process"/>
    <property type="evidence" value="ECO:0007669"/>
    <property type="project" value="TreeGrafter"/>
</dbReference>
<dbReference type="InterPro" id="IPR000594">
    <property type="entry name" value="ThiF_NAD_FAD-bd"/>
</dbReference>
<feature type="domain" description="THIF-type NAD/FAD binding fold" evidence="2">
    <location>
        <begin position="85"/>
        <end position="220"/>
    </location>
</feature>
<dbReference type="EMBL" id="BMCU01000004">
    <property type="protein sequence ID" value="GGG21600.1"/>
    <property type="molecule type" value="Genomic_DNA"/>
</dbReference>
<dbReference type="NCBIfam" id="NF005901">
    <property type="entry name" value="PRK07877.1"/>
    <property type="match status" value="1"/>
</dbReference>
<proteinExistence type="predicted"/>
<organism evidence="3 4">
    <name type="scientific">Rhodococcoides trifolii</name>
    <dbReference type="NCBI Taxonomy" id="908250"/>
    <lineage>
        <taxon>Bacteria</taxon>
        <taxon>Bacillati</taxon>
        <taxon>Actinomycetota</taxon>
        <taxon>Actinomycetes</taxon>
        <taxon>Mycobacteriales</taxon>
        <taxon>Nocardiaceae</taxon>
        <taxon>Rhodococcoides</taxon>
    </lineage>
</organism>
<name>A0A917LGL1_9NOCA</name>
<dbReference type="RefSeq" id="WP_188546570.1">
    <property type="nucleotide sequence ID" value="NZ_BMCU01000004.1"/>
</dbReference>
<dbReference type="Pfam" id="PF00899">
    <property type="entry name" value="ThiF"/>
    <property type="match status" value="1"/>
</dbReference>
<dbReference type="GO" id="GO:0016491">
    <property type="term" value="F:oxidoreductase activity"/>
    <property type="evidence" value="ECO:0007669"/>
    <property type="project" value="InterPro"/>
</dbReference>
<evidence type="ECO:0000259" key="2">
    <source>
        <dbReference type="Pfam" id="PF00899"/>
    </source>
</evidence>
<dbReference type="InterPro" id="IPR000415">
    <property type="entry name" value="Nitroreductase-like"/>
</dbReference>
<dbReference type="Proteomes" id="UP000654257">
    <property type="component" value="Unassembled WGS sequence"/>
</dbReference>
<gene>
    <name evidence="3" type="ORF">GCM10007304_39260</name>
</gene>
<accession>A0A917LGL1</accession>
<comment type="caution">
    <text evidence="3">The sequence shown here is derived from an EMBL/GenBank/DDBJ whole genome shotgun (WGS) entry which is preliminary data.</text>
</comment>
<sequence length="695" mass="74370">MNDQWQGRVLDESVPADAAFLDLLREDPSVDFVDRSADQLRALKEVTPAAPDDELSEQVRWIHYPWRRTVVAVLGPKGFRRLRFDRNRNKISTNEQKVLSQLKIGVVGLSVGHAIAHTLALDGICGELRLTDFDEMELSNLNRIPVTVLDLGVNKTVVAARRIAELDPYLNVTVDQRGLDAANAVEFMTGLDLVVEECDSIDVKFLVRETARALGIPVIMETSDRGLIDVERFDREPDRPLFHGLIGDVDSSALVGLSNRDKVPYVMAILGAEGLSARLAASMVEVERTVSTWPQLGSEVALGGASVAAAVRRFGLGLPLPSGRLHIDLDDLLDGIENPVRPTVPADPPPPSDRAESVTASVSDAARRAPSGGNVQPWTVHGDERQVSIVLDPARTTGLDVGYRGSHVALGAALFNARVAAAHAGRLGTTAVETSNEGRTVARVELAPGTDPSLAARHSAMLNRATNRSMGTAGALPADAVSALENAAESEGASVRVVSDRDALTEIADVLSATDRLRYLTPTLHSEMISELRWPGDADIDTGIEVGSLGMDETDLVKLEVARRPEVMALLAEWDTGHALGDDTRDRILSSSAVAVVCVDGCEPADFVTGGSATESVWIAAEELGLAVHPVSPTFIYAQSDEDCRGLSAAYATQLAELRRRFLAVAGVGETQSVALVLRLSTAPPVDAVSRRRSV</sequence>
<protein>
    <recommendedName>
        <fullName evidence="2">THIF-type NAD/FAD binding fold domain-containing protein</fullName>
    </recommendedName>
</protein>
<dbReference type="PANTHER" id="PTHR43267:SF3">
    <property type="entry name" value="THIF PROTEIN"/>
    <property type="match status" value="1"/>
</dbReference>
<dbReference type="CDD" id="cd01483">
    <property type="entry name" value="E1_enzyme_family"/>
    <property type="match status" value="1"/>
</dbReference>
<evidence type="ECO:0000256" key="1">
    <source>
        <dbReference type="SAM" id="MobiDB-lite"/>
    </source>
</evidence>
<evidence type="ECO:0000313" key="4">
    <source>
        <dbReference type="Proteomes" id="UP000654257"/>
    </source>
</evidence>
<dbReference type="Gene3D" id="3.40.50.720">
    <property type="entry name" value="NAD(P)-binding Rossmann-like Domain"/>
    <property type="match status" value="1"/>
</dbReference>
<reference evidence="3" key="2">
    <citation type="submission" date="2020-09" db="EMBL/GenBank/DDBJ databases">
        <authorList>
            <person name="Sun Q."/>
            <person name="Sedlacek I."/>
        </authorList>
    </citation>
    <scope>NUCLEOTIDE SEQUENCE</scope>
    <source>
        <strain evidence="3">CCM 7905</strain>
    </source>
</reference>
<dbReference type="GO" id="GO:0061503">
    <property type="term" value="F:tRNA threonylcarbamoyladenosine dehydratase"/>
    <property type="evidence" value="ECO:0007669"/>
    <property type="project" value="TreeGrafter"/>
</dbReference>